<dbReference type="KEGG" id="tpi:TREPR_1130"/>
<dbReference type="STRING" id="545694.TREPR_1130"/>
<name>F5YH75_TREPZ</name>
<dbReference type="HOGENOM" id="CLU_038034_13_1_12"/>
<proteinExistence type="predicted"/>
<dbReference type="PROSITE" id="PS50983">
    <property type="entry name" value="FE_B12_PBP"/>
    <property type="match status" value="1"/>
</dbReference>
<gene>
    <name evidence="4" type="ordered locus">TREPR_1130</name>
</gene>
<feature type="domain" description="Fe/B12 periplasmic-binding" evidence="3">
    <location>
        <begin position="69"/>
        <end position="338"/>
    </location>
</feature>
<reference evidence="5" key="1">
    <citation type="submission" date="2009-12" db="EMBL/GenBank/DDBJ databases">
        <title>Complete sequence of Treponema primitia strain ZAS-2.</title>
        <authorList>
            <person name="Tetu S.G."/>
            <person name="Matson E."/>
            <person name="Ren Q."/>
            <person name="Seshadri R."/>
            <person name="Elbourne L."/>
            <person name="Hassan K.A."/>
            <person name="Durkin A."/>
            <person name="Radune D."/>
            <person name="Mohamoud Y."/>
            <person name="Shay R."/>
            <person name="Jin S."/>
            <person name="Zhang X."/>
            <person name="Lucey K."/>
            <person name="Ballor N.R."/>
            <person name="Ottesen E."/>
            <person name="Rosenthal R."/>
            <person name="Allen A."/>
            <person name="Leadbetter J.R."/>
            <person name="Paulsen I.T."/>
        </authorList>
    </citation>
    <scope>NUCLEOTIDE SEQUENCE [LARGE SCALE GENOMIC DNA]</scope>
    <source>
        <strain evidence="5">ATCC BAA-887 / DSM 12427 / ZAS-2</strain>
    </source>
</reference>
<keyword evidence="2" id="KW-0732">Signal</keyword>
<evidence type="ECO:0000256" key="2">
    <source>
        <dbReference type="SAM" id="SignalP"/>
    </source>
</evidence>
<protein>
    <submittedName>
        <fullName evidence="4">Periplasmic binding protein</fullName>
    </submittedName>
</protein>
<dbReference type="InterPro" id="IPR002491">
    <property type="entry name" value="ABC_transptr_periplasmic_BD"/>
</dbReference>
<dbReference type="Proteomes" id="UP000009223">
    <property type="component" value="Chromosome"/>
</dbReference>
<dbReference type="Gene3D" id="1.20.58.2180">
    <property type="match status" value="1"/>
</dbReference>
<dbReference type="RefSeq" id="WP_015708942.1">
    <property type="nucleotide sequence ID" value="NC_015578.1"/>
</dbReference>
<dbReference type="Pfam" id="PF01497">
    <property type="entry name" value="Peripla_BP_2"/>
    <property type="match status" value="1"/>
</dbReference>
<dbReference type="Gene3D" id="3.40.50.1980">
    <property type="entry name" value="Nitrogenase molybdenum iron protein domain"/>
    <property type="match status" value="2"/>
</dbReference>
<dbReference type="PANTHER" id="PTHR30535:SF34">
    <property type="entry name" value="MOLYBDATE-BINDING PROTEIN MOLA"/>
    <property type="match status" value="1"/>
</dbReference>
<reference evidence="4 5" key="2">
    <citation type="journal article" date="2011" name="ISME J.">
        <title>RNA-seq reveals cooperative metabolic interactions between two termite-gut spirochete species in co-culture.</title>
        <authorList>
            <person name="Rosenthal A.Z."/>
            <person name="Matson E.G."/>
            <person name="Eldar A."/>
            <person name="Leadbetter J.R."/>
        </authorList>
    </citation>
    <scope>NUCLEOTIDE SEQUENCE [LARGE SCALE GENOMIC DNA]</scope>
    <source>
        <strain evidence="5">ATCC BAA-887 / DSM 12427 / ZAS-2</strain>
    </source>
</reference>
<feature type="compositionally biased region" description="Polar residues" evidence="1">
    <location>
        <begin position="44"/>
        <end position="61"/>
    </location>
</feature>
<sequence length="379" mass="41981">MKYNTNQYRPNRSILFYRGLLCSVLFLALSLQLNAAPRKDVSAPQPSETVSGTRSFTDSSGRTLEIPGKITKISPSGSLAQMFLLAIAPDLICTVSSAYSPDQAEFVPDYLMNLPVVGQFYGSRDLNPEEIARIGPDLVIDIGEPKDSIAQDMDAITQSIAIPAIHITATLRSTPQAFRTLGQLLDREEQGEKLALFCEKALSRVDDIVAKAGNNKKELLYCLGPRGINVLAAGSFHTEVLDWIANNKAVVDNPSSRGSGNETNLEQILLWDPELIIFGPDSVYSSVAADPTWKQLRAIRTGAYYEVPQGPYNWMGTPPSINRYIGMLWLGKILYPQYAQYDLYTETAEYYRLFYGRELSRERYERLTANSISAGGPGK</sequence>
<feature type="chain" id="PRO_5003335992" evidence="2">
    <location>
        <begin position="36"/>
        <end position="379"/>
    </location>
</feature>
<organism evidence="4 5">
    <name type="scientific">Treponema primitia (strain ATCC BAA-887 / DSM 12427 / ZAS-2)</name>
    <dbReference type="NCBI Taxonomy" id="545694"/>
    <lineage>
        <taxon>Bacteria</taxon>
        <taxon>Pseudomonadati</taxon>
        <taxon>Spirochaetota</taxon>
        <taxon>Spirochaetia</taxon>
        <taxon>Spirochaetales</taxon>
        <taxon>Treponemataceae</taxon>
        <taxon>Treponema</taxon>
    </lineage>
</organism>
<dbReference type="SUPFAM" id="SSF53807">
    <property type="entry name" value="Helical backbone' metal receptor"/>
    <property type="match status" value="1"/>
</dbReference>
<dbReference type="PANTHER" id="PTHR30535">
    <property type="entry name" value="VITAMIN B12-BINDING PROTEIN"/>
    <property type="match status" value="1"/>
</dbReference>
<dbReference type="GO" id="GO:0071281">
    <property type="term" value="P:cellular response to iron ion"/>
    <property type="evidence" value="ECO:0007669"/>
    <property type="project" value="TreeGrafter"/>
</dbReference>
<feature type="region of interest" description="Disordered" evidence="1">
    <location>
        <begin position="40"/>
        <end position="61"/>
    </location>
</feature>
<evidence type="ECO:0000313" key="4">
    <source>
        <dbReference type="EMBL" id="AEF86124.1"/>
    </source>
</evidence>
<evidence type="ECO:0000259" key="3">
    <source>
        <dbReference type="PROSITE" id="PS50983"/>
    </source>
</evidence>
<dbReference type="InterPro" id="IPR050902">
    <property type="entry name" value="ABC_Transporter_SBP"/>
</dbReference>
<keyword evidence="5" id="KW-1185">Reference proteome</keyword>
<evidence type="ECO:0000313" key="5">
    <source>
        <dbReference type="Proteomes" id="UP000009223"/>
    </source>
</evidence>
<accession>F5YH75</accession>
<dbReference type="AlphaFoldDB" id="F5YH75"/>
<feature type="signal peptide" evidence="2">
    <location>
        <begin position="1"/>
        <end position="35"/>
    </location>
</feature>
<dbReference type="EMBL" id="CP001843">
    <property type="protein sequence ID" value="AEF86124.1"/>
    <property type="molecule type" value="Genomic_DNA"/>
</dbReference>
<evidence type="ECO:0000256" key="1">
    <source>
        <dbReference type="SAM" id="MobiDB-lite"/>
    </source>
</evidence>
<dbReference type="eggNOG" id="COG0614">
    <property type="taxonomic scope" value="Bacteria"/>
</dbReference>